<organism evidence="1 2">
    <name type="scientific">Phaeosphaeria nodorum (strain SN15 / ATCC MYA-4574 / FGSC 10173)</name>
    <name type="common">Glume blotch fungus</name>
    <name type="synonym">Parastagonospora nodorum</name>
    <dbReference type="NCBI Taxonomy" id="321614"/>
    <lineage>
        <taxon>Eukaryota</taxon>
        <taxon>Fungi</taxon>
        <taxon>Dikarya</taxon>
        <taxon>Ascomycota</taxon>
        <taxon>Pezizomycotina</taxon>
        <taxon>Dothideomycetes</taxon>
        <taxon>Pleosporomycetidae</taxon>
        <taxon>Pleosporales</taxon>
        <taxon>Pleosporineae</taxon>
        <taxon>Phaeosphaeriaceae</taxon>
        <taxon>Parastagonospora</taxon>
    </lineage>
</organism>
<evidence type="ECO:0000313" key="2">
    <source>
        <dbReference type="Proteomes" id="UP000663193"/>
    </source>
</evidence>
<dbReference type="Proteomes" id="UP000663193">
    <property type="component" value="Chromosome 10"/>
</dbReference>
<sequence length="123" mass="13774">MPIWPPNIGRRGPFPPESRHCCRRDGICAIRRKRSDPLRSSTRWVVHWSTGGLIRSFLGGLSSTKKSGRRLATLLIACLISTAYQVFGSSRWRTNCAVAPRPRLIGRQRLMAPAGIAFPKAYD</sequence>
<dbReference type="EMBL" id="CP069032">
    <property type="protein sequence ID" value="QRC99576.1"/>
    <property type="molecule type" value="Genomic_DNA"/>
</dbReference>
<keyword evidence="2" id="KW-1185">Reference proteome</keyword>
<accession>A0A7U2F6U9</accession>
<name>A0A7U2F6U9_PHANO</name>
<dbReference type="VEuPathDB" id="FungiDB:JI435_413610"/>
<reference evidence="2" key="1">
    <citation type="journal article" date="2021" name="BMC Genomics">
        <title>Chromosome-level genome assembly and manually-curated proteome of model necrotroph Parastagonospora nodorum Sn15 reveals a genome-wide trove of candidate effector homologs, and redundancy of virulence-related functions within an accessory chromosome.</title>
        <authorList>
            <person name="Bertazzoni S."/>
            <person name="Jones D.A.B."/>
            <person name="Phan H.T."/>
            <person name="Tan K.-C."/>
            <person name="Hane J.K."/>
        </authorList>
    </citation>
    <scope>NUCLEOTIDE SEQUENCE [LARGE SCALE GENOMIC DNA]</scope>
    <source>
        <strain evidence="2">SN15 / ATCC MYA-4574 / FGSC 10173)</strain>
    </source>
</reference>
<protein>
    <submittedName>
        <fullName evidence="1">Uncharacterized protein</fullName>
    </submittedName>
</protein>
<dbReference type="AlphaFoldDB" id="A0A7U2F6U9"/>
<proteinExistence type="predicted"/>
<evidence type="ECO:0000313" key="1">
    <source>
        <dbReference type="EMBL" id="QRC99576.1"/>
    </source>
</evidence>
<gene>
    <name evidence="1" type="ORF">JI435_413610</name>
</gene>